<dbReference type="RefSeq" id="WP_220201810.1">
    <property type="nucleotide sequence ID" value="NZ_BNJK01000001.1"/>
</dbReference>
<proteinExistence type="predicted"/>
<sequence length="61" mass="7386">MNRQDPNHRLDDDEEMEEYDDMELLERLESLQEDMEDLGVTTLAEVIQRIRDLHRKLDEQA</sequence>
<comment type="caution">
    <text evidence="1">The sequence shown here is derived from an EMBL/GenBank/DDBJ whole genome shotgun (WGS) entry which is preliminary data.</text>
</comment>
<accession>A0A8J3IJS5</accession>
<name>A0A8J3IJS5_9CHLR</name>
<evidence type="ECO:0000313" key="2">
    <source>
        <dbReference type="Proteomes" id="UP000597444"/>
    </source>
</evidence>
<dbReference type="EMBL" id="BNJK01000001">
    <property type="protein sequence ID" value="GHO90876.1"/>
    <property type="molecule type" value="Genomic_DNA"/>
</dbReference>
<dbReference type="AlphaFoldDB" id="A0A8J3IJS5"/>
<evidence type="ECO:0000313" key="1">
    <source>
        <dbReference type="EMBL" id="GHO90876.1"/>
    </source>
</evidence>
<dbReference type="Proteomes" id="UP000597444">
    <property type="component" value="Unassembled WGS sequence"/>
</dbReference>
<keyword evidence="2" id="KW-1185">Reference proteome</keyword>
<organism evidence="1 2">
    <name type="scientific">Reticulibacter mediterranei</name>
    <dbReference type="NCBI Taxonomy" id="2778369"/>
    <lineage>
        <taxon>Bacteria</taxon>
        <taxon>Bacillati</taxon>
        <taxon>Chloroflexota</taxon>
        <taxon>Ktedonobacteria</taxon>
        <taxon>Ktedonobacterales</taxon>
        <taxon>Reticulibacteraceae</taxon>
        <taxon>Reticulibacter</taxon>
    </lineage>
</organism>
<reference evidence="1" key="1">
    <citation type="submission" date="2020-10" db="EMBL/GenBank/DDBJ databases">
        <title>Taxonomic study of unclassified bacteria belonging to the class Ktedonobacteria.</title>
        <authorList>
            <person name="Yabe S."/>
            <person name="Wang C.M."/>
            <person name="Zheng Y."/>
            <person name="Sakai Y."/>
            <person name="Cavaletti L."/>
            <person name="Monciardini P."/>
            <person name="Donadio S."/>
        </authorList>
    </citation>
    <scope>NUCLEOTIDE SEQUENCE</scope>
    <source>
        <strain evidence="1">ID150040</strain>
    </source>
</reference>
<gene>
    <name evidence="1" type="ORF">KSF_009240</name>
</gene>
<protein>
    <submittedName>
        <fullName evidence="1">Uncharacterized protein</fullName>
    </submittedName>
</protein>